<dbReference type="EMBL" id="JABWDY010013301">
    <property type="protein sequence ID" value="KAF5198382.1"/>
    <property type="molecule type" value="Genomic_DNA"/>
</dbReference>
<dbReference type="CDD" id="cd02961">
    <property type="entry name" value="PDI_a_family"/>
    <property type="match status" value="1"/>
</dbReference>
<dbReference type="OrthoDB" id="72053at2759"/>
<dbReference type="InterPro" id="IPR036249">
    <property type="entry name" value="Thioredoxin-like_sf"/>
</dbReference>
<protein>
    <submittedName>
        <fullName evidence="1">Disulfide isomerase-like 5-4</fullName>
    </submittedName>
</protein>
<keyword evidence="1" id="KW-0413">Isomerase</keyword>
<proteinExistence type="predicted"/>
<evidence type="ECO:0000313" key="2">
    <source>
        <dbReference type="Proteomes" id="UP000554482"/>
    </source>
</evidence>
<name>A0A7J6WQK4_THATH</name>
<dbReference type="SUPFAM" id="SSF52833">
    <property type="entry name" value="Thioredoxin-like"/>
    <property type="match status" value="1"/>
</dbReference>
<gene>
    <name evidence="1" type="ORF">FRX31_012031</name>
</gene>
<sequence>FADDIVFFVDDNVNQLRDSLRQGWGVTLASVEAVSSLKINLSKVYNIRGMVDDFKYLESELNRVNITKTIRKFSIDRNLRPTGPEFHPGGIPKLLKHGDEGDEEYGEGSVSLTAANFEGFTHQYPILVVNFYAPWCYWSNRMICSPKLCCCYCWQARYFRRLNWVWQSSSLNWHSFLVVLDVAGQVGLSLQQGKEKEDDVDVASREVLINGWTQWRKIINGMNFGDRKDGSKESSQGRWLWFQKKDAGGLDMSMFRRLGGRMVVNSKVLLGEDLGHILYW</sequence>
<feature type="non-terminal residue" evidence="1">
    <location>
        <position position="1"/>
    </location>
</feature>
<dbReference type="GO" id="GO:0016853">
    <property type="term" value="F:isomerase activity"/>
    <property type="evidence" value="ECO:0007669"/>
    <property type="project" value="UniProtKB-KW"/>
</dbReference>
<dbReference type="AlphaFoldDB" id="A0A7J6WQK4"/>
<dbReference type="Proteomes" id="UP000554482">
    <property type="component" value="Unassembled WGS sequence"/>
</dbReference>
<dbReference type="Gene3D" id="3.40.30.10">
    <property type="entry name" value="Glutaredoxin"/>
    <property type="match status" value="1"/>
</dbReference>
<comment type="caution">
    <text evidence="1">The sequence shown here is derived from an EMBL/GenBank/DDBJ whole genome shotgun (WGS) entry which is preliminary data.</text>
</comment>
<organism evidence="1 2">
    <name type="scientific">Thalictrum thalictroides</name>
    <name type="common">Rue-anemone</name>
    <name type="synonym">Anemone thalictroides</name>
    <dbReference type="NCBI Taxonomy" id="46969"/>
    <lineage>
        <taxon>Eukaryota</taxon>
        <taxon>Viridiplantae</taxon>
        <taxon>Streptophyta</taxon>
        <taxon>Embryophyta</taxon>
        <taxon>Tracheophyta</taxon>
        <taxon>Spermatophyta</taxon>
        <taxon>Magnoliopsida</taxon>
        <taxon>Ranunculales</taxon>
        <taxon>Ranunculaceae</taxon>
        <taxon>Thalictroideae</taxon>
        <taxon>Thalictrum</taxon>
    </lineage>
</organism>
<evidence type="ECO:0000313" key="1">
    <source>
        <dbReference type="EMBL" id="KAF5198382.1"/>
    </source>
</evidence>
<reference evidence="1 2" key="1">
    <citation type="submission" date="2020-06" db="EMBL/GenBank/DDBJ databases">
        <title>Transcriptomic and genomic resources for Thalictrum thalictroides and T. hernandezii: Facilitating candidate gene discovery in an emerging model plant lineage.</title>
        <authorList>
            <person name="Arias T."/>
            <person name="Riano-Pachon D.M."/>
            <person name="Di Stilio V.S."/>
        </authorList>
    </citation>
    <scope>NUCLEOTIDE SEQUENCE [LARGE SCALE GENOMIC DNA]</scope>
    <source>
        <strain evidence="2">cv. WT478/WT964</strain>
        <tissue evidence="1">Leaves</tissue>
    </source>
</reference>
<accession>A0A7J6WQK4</accession>
<keyword evidence="2" id="KW-1185">Reference proteome</keyword>